<organism evidence="1 2">
    <name type="scientific">Streptomyces nanshensis</name>
    <dbReference type="NCBI Taxonomy" id="518642"/>
    <lineage>
        <taxon>Bacteria</taxon>
        <taxon>Bacillati</taxon>
        <taxon>Actinomycetota</taxon>
        <taxon>Actinomycetes</taxon>
        <taxon>Kitasatosporales</taxon>
        <taxon>Streptomycetaceae</taxon>
        <taxon>Streptomyces</taxon>
    </lineage>
</organism>
<evidence type="ECO:0000313" key="1">
    <source>
        <dbReference type="EMBL" id="OEV12974.1"/>
    </source>
</evidence>
<dbReference type="EMBL" id="LJGW01000107">
    <property type="protein sequence ID" value="OEV12974.1"/>
    <property type="molecule type" value="Genomic_DNA"/>
</dbReference>
<evidence type="ECO:0000313" key="2">
    <source>
        <dbReference type="Proteomes" id="UP000176005"/>
    </source>
</evidence>
<gene>
    <name evidence="1" type="ORF">AN218_05535</name>
</gene>
<name>A0A1E7L9Z1_9ACTN</name>
<reference evidence="1 2" key="1">
    <citation type="journal article" date="2016" name="Front. Microbiol.">
        <title>Comparative Genomics Analysis of Streptomyces Species Reveals Their Adaptation to the Marine Environment and Their Diversity at the Genomic Level.</title>
        <authorList>
            <person name="Tian X."/>
            <person name="Zhang Z."/>
            <person name="Yang T."/>
            <person name="Chen M."/>
            <person name="Li J."/>
            <person name="Chen F."/>
            <person name="Yang J."/>
            <person name="Li W."/>
            <person name="Zhang B."/>
            <person name="Zhang Z."/>
            <person name="Wu J."/>
            <person name="Zhang C."/>
            <person name="Long L."/>
            <person name="Xiao J."/>
        </authorList>
    </citation>
    <scope>NUCLEOTIDE SEQUENCE [LARGE SCALE GENOMIC DNA]</scope>
    <source>
        <strain evidence="1 2">SCSIO 10429</strain>
    </source>
</reference>
<keyword evidence="2" id="KW-1185">Reference proteome</keyword>
<comment type="caution">
    <text evidence="1">The sequence shown here is derived from an EMBL/GenBank/DDBJ whole genome shotgun (WGS) entry which is preliminary data.</text>
</comment>
<dbReference type="AlphaFoldDB" id="A0A1E7L9Z1"/>
<accession>A0A1E7L9Z1</accession>
<sequence>MALKRITVHLSVQQASRLRLLVKRHREAETKYANGLTAEWAEGLSEPAGTGEWERAVRALRRQARMEAARVRPVRWPSLDVLMGRALEARLQVPDVAGPWLPLTREERQRLSLSGRWPASVSGCEHGTVERAFSLDEGLVLRLRTAAWRVSEPVLQELEAKGLTGPRRDLSDEARAERERLAVLLYPSSRIAREAVEYHWPTSDEEDLNE</sequence>
<protein>
    <submittedName>
        <fullName evidence="1">Uncharacterized protein</fullName>
    </submittedName>
</protein>
<dbReference type="Proteomes" id="UP000176005">
    <property type="component" value="Unassembled WGS sequence"/>
</dbReference>
<proteinExistence type="predicted"/>
<dbReference type="RefSeq" id="WP_070015480.1">
    <property type="nucleotide sequence ID" value="NZ_LJGW01000107.1"/>
</dbReference>